<keyword evidence="2" id="KW-0808">Transferase</keyword>
<dbReference type="AlphaFoldDB" id="A0A8X8X010"/>
<dbReference type="GO" id="GO:0005524">
    <property type="term" value="F:ATP binding"/>
    <property type="evidence" value="ECO:0007669"/>
    <property type="project" value="UniProtKB-UniRule"/>
</dbReference>
<evidence type="ECO:0000259" key="7">
    <source>
        <dbReference type="PROSITE" id="PS50011"/>
    </source>
</evidence>
<reference evidence="8" key="1">
    <citation type="submission" date="2018-01" db="EMBL/GenBank/DDBJ databases">
        <authorList>
            <person name="Mao J.F."/>
        </authorList>
    </citation>
    <scope>NUCLEOTIDE SEQUENCE</scope>
    <source>
        <strain evidence="8">Huo1</strain>
        <tissue evidence="8">Leaf</tissue>
    </source>
</reference>
<dbReference type="GO" id="GO:0004674">
    <property type="term" value="F:protein serine/threonine kinase activity"/>
    <property type="evidence" value="ECO:0007669"/>
    <property type="project" value="UniProtKB-KW"/>
</dbReference>
<dbReference type="SUPFAM" id="SSF56112">
    <property type="entry name" value="Protein kinase-like (PK-like)"/>
    <property type="match status" value="2"/>
</dbReference>
<dbReference type="InterPro" id="IPR045272">
    <property type="entry name" value="ANXUR1/2-like"/>
</dbReference>
<organism evidence="8">
    <name type="scientific">Salvia splendens</name>
    <name type="common">Scarlet sage</name>
    <dbReference type="NCBI Taxonomy" id="180675"/>
    <lineage>
        <taxon>Eukaryota</taxon>
        <taxon>Viridiplantae</taxon>
        <taxon>Streptophyta</taxon>
        <taxon>Embryophyta</taxon>
        <taxon>Tracheophyta</taxon>
        <taxon>Spermatophyta</taxon>
        <taxon>Magnoliopsida</taxon>
        <taxon>eudicotyledons</taxon>
        <taxon>Gunneridae</taxon>
        <taxon>Pentapetalae</taxon>
        <taxon>asterids</taxon>
        <taxon>lamiids</taxon>
        <taxon>Lamiales</taxon>
        <taxon>Lamiaceae</taxon>
        <taxon>Nepetoideae</taxon>
        <taxon>Mentheae</taxon>
        <taxon>Salviinae</taxon>
        <taxon>Salvia</taxon>
        <taxon>Salvia subgen. Calosphace</taxon>
        <taxon>core Calosphace</taxon>
    </lineage>
</organism>
<sequence length="554" mass="62307">MKSSAAENLCRRFSLDELNVATGDFKDEHVIGKGGFGKVYKGFIDNDSIAVAIKRRLSSDPSQGQTEFTAEIETLSKFRHRNLVSLIGYCDEQGEMILVYDYMCNGTLADHLHKLSSNSSNDSSTLSWNERLKICIGAGRGLDYLHSGHDISQSHVFTDVKGSFGYFDPSYFTTGVLTKGSDTYAFGIILLEVLSGRPAVEGKLAEDKVCMSVWAQENIRNGKADQIVASNLKGYISEDCLKTFVGVVKSCLHPDPKKRLTMTRVVAQLELALEQQERKGTATQILQFWPFWNREIPSGSTSKYQIKVEVDKLSKAIPATPIDGSLSFYLVKKRTLVVSRPLSNLKHENVVELVVYNQQVWAYDFAPRGSLHDILHEQQGMGSSSNLYPALTWPQRIQIALGVARGLCYIHDEYHDRGYIHHNIRSSSVLLCDDGTAKIIDPCLWTECQPCEVISWGECHPGILPLYNHNTDVYKRLYNHNTDVYNFGEILFELLTGSKIIDYIQARQHHVASWQLDSDKMARIAQLCLLEEAYNQPTMSKVVRDLELCLGETN</sequence>
<evidence type="ECO:0000256" key="1">
    <source>
        <dbReference type="ARBA" id="ARBA00022527"/>
    </source>
</evidence>
<keyword evidence="3 6" id="KW-0547">Nucleotide-binding</keyword>
<feature type="domain" description="Protein kinase" evidence="7">
    <location>
        <begin position="25"/>
        <end position="548"/>
    </location>
</feature>
<keyword evidence="4" id="KW-0418">Kinase</keyword>
<dbReference type="InterPro" id="IPR000719">
    <property type="entry name" value="Prot_kinase_dom"/>
</dbReference>
<evidence type="ECO:0000256" key="3">
    <source>
        <dbReference type="ARBA" id="ARBA00022741"/>
    </source>
</evidence>
<dbReference type="InterPro" id="IPR011009">
    <property type="entry name" value="Kinase-like_dom_sf"/>
</dbReference>
<dbReference type="Proteomes" id="UP000298416">
    <property type="component" value="Unassembled WGS sequence"/>
</dbReference>
<name>A0A8X8X010_SALSN</name>
<keyword evidence="5 6" id="KW-0067">ATP-binding</keyword>
<dbReference type="GO" id="GO:0009506">
    <property type="term" value="C:plasmodesma"/>
    <property type="evidence" value="ECO:0007669"/>
    <property type="project" value="TreeGrafter"/>
</dbReference>
<dbReference type="FunFam" id="3.30.200.20:FF:000039">
    <property type="entry name" value="receptor-like protein kinase FERONIA"/>
    <property type="match status" value="1"/>
</dbReference>
<feature type="binding site" evidence="6">
    <location>
        <position position="54"/>
    </location>
    <ligand>
        <name>ATP</name>
        <dbReference type="ChEBI" id="CHEBI:30616"/>
    </ligand>
</feature>
<evidence type="ECO:0000313" key="9">
    <source>
        <dbReference type="Proteomes" id="UP000298416"/>
    </source>
</evidence>
<protein>
    <recommendedName>
        <fullName evidence="7">Protein kinase domain-containing protein</fullName>
    </recommendedName>
</protein>
<dbReference type="PROSITE" id="PS00107">
    <property type="entry name" value="PROTEIN_KINASE_ATP"/>
    <property type="match status" value="1"/>
</dbReference>
<evidence type="ECO:0000256" key="2">
    <source>
        <dbReference type="ARBA" id="ARBA00022679"/>
    </source>
</evidence>
<comment type="caution">
    <text evidence="8">The sequence shown here is derived from an EMBL/GenBank/DDBJ whole genome shotgun (WGS) entry which is preliminary data.</text>
</comment>
<evidence type="ECO:0000256" key="6">
    <source>
        <dbReference type="PROSITE-ProRule" id="PRU10141"/>
    </source>
</evidence>
<dbReference type="GO" id="GO:0005886">
    <property type="term" value="C:plasma membrane"/>
    <property type="evidence" value="ECO:0007669"/>
    <property type="project" value="TreeGrafter"/>
</dbReference>
<evidence type="ECO:0000256" key="4">
    <source>
        <dbReference type="ARBA" id="ARBA00022777"/>
    </source>
</evidence>
<dbReference type="Gene3D" id="1.10.510.10">
    <property type="entry name" value="Transferase(Phosphotransferase) domain 1"/>
    <property type="match status" value="3"/>
</dbReference>
<dbReference type="Pfam" id="PF07714">
    <property type="entry name" value="PK_Tyr_Ser-Thr"/>
    <property type="match status" value="2"/>
</dbReference>
<dbReference type="EMBL" id="PNBA02000013">
    <property type="protein sequence ID" value="KAG6404303.1"/>
    <property type="molecule type" value="Genomic_DNA"/>
</dbReference>
<dbReference type="PANTHER" id="PTHR27003:SF467">
    <property type="entry name" value="PROTEIN KINASE DOMAIN-CONTAINING PROTEIN"/>
    <property type="match status" value="1"/>
</dbReference>
<reference evidence="8" key="2">
    <citation type="submission" date="2020-08" db="EMBL/GenBank/DDBJ databases">
        <title>Plant Genome Project.</title>
        <authorList>
            <person name="Zhang R.-G."/>
        </authorList>
    </citation>
    <scope>NUCLEOTIDE SEQUENCE</scope>
    <source>
        <strain evidence="8">Huo1</strain>
        <tissue evidence="8">Leaf</tissue>
    </source>
</reference>
<dbReference type="PROSITE" id="PS50011">
    <property type="entry name" value="PROTEIN_KINASE_DOM"/>
    <property type="match status" value="1"/>
</dbReference>
<dbReference type="InterPro" id="IPR001245">
    <property type="entry name" value="Ser-Thr/Tyr_kinase_cat_dom"/>
</dbReference>
<dbReference type="GO" id="GO:0004714">
    <property type="term" value="F:transmembrane receptor protein tyrosine kinase activity"/>
    <property type="evidence" value="ECO:0007669"/>
    <property type="project" value="InterPro"/>
</dbReference>
<proteinExistence type="predicted"/>
<dbReference type="Gene3D" id="3.30.200.20">
    <property type="entry name" value="Phosphorylase Kinase, domain 1"/>
    <property type="match status" value="1"/>
</dbReference>
<evidence type="ECO:0000313" key="8">
    <source>
        <dbReference type="EMBL" id="KAG6404303.1"/>
    </source>
</evidence>
<dbReference type="PANTHER" id="PTHR27003">
    <property type="entry name" value="OS07G0166700 PROTEIN"/>
    <property type="match status" value="1"/>
</dbReference>
<gene>
    <name evidence="8" type="ORF">SASPL_136549</name>
</gene>
<keyword evidence="9" id="KW-1185">Reference proteome</keyword>
<dbReference type="Pfam" id="PF00069">
    <property type="entry name" value="Pkinase"/>
    <property type="match status" value="1"/>
</dbReference>
<keyword evidence="1" id="KW-0723">Serine/threonine-protein kinase</keyword>
<dbReference type="InterPro" id="IPR017441">
    <property type="entry name" value="Protein_kinase_ATP_BS"/>
</dbReference>
<accession>A0A8X8X010</accession>
<evidence type="ECO:0000256" key="5">
    <source>
        <dbReference type="ARBA" id="ARBA00022840"/>
    </source>
</evidence>